<keyword evidence="4" id="KW-1185">Reference proteome</keyword>
<feature type="transmembrane region" description="Helical" evidence="2">
    <location>
        <begin position="6"/>
        <end position="25"/>
    </location>
</feature>
<evidence type="ECO:0000256" key="2">
    <source>
        <dbReference type="SAM" id="Phobius"/>
    </source>
</evidence>
<keyword evidence="1" id="KW-0175">Coiled coil</keyword>
<organism evidence="3 4">
    <name type="scientific">Candidatus Chryseobacterium massiliense</name>
    <dbReference type="NCBI Taxonomy" id="204089"/>
    <lineage>
        <taxon>Bacteria</taxon>
        <taxon>Pseudomonadati</taxon>
        <taxon>Bacteroidota</taxon>
        <taxon>Flavobacteriia</taxon>
        <taxon>Flavobacteriales</taxon>
        <taxon>Weeksellaceae</taxon>
        <taxon>Chryseobacterium group</taxon>
        <taxon>Chryseobacterium</taxon>
    </lineage>
</organism>
<evidence type="ECO:0008006" key="5">
    <source>
        <dbReference type="Google" id="ProtNLM"/>
    </source>
</evidence>
<gene>
    <name evidence="3" type="ORF">DRF68_12630</name>
</gene>
<dbReference type="Gene3D" id="3.90.20.10">
    <property type="match status" value="1"/>
</dbReference>
<keyword evidence="2" id="KW-1133">Transmembrane helix</keyword>
<dbReference type="EMBL" id="QNVU01000024">
    <property type="protein sequence ID" value="REC47881.1"/>
    <property type="molecule type" value="Genomic_DNA"/>
</dbReference>
<dbReference type="Proteomes" id="UP000256924">
    <property type="component" value="Unassembled WGS sequence"/>
</dbReference>
<dbReference type="AlphaFoldDB" id="A0A3D9B2N3"/>
<dbReference type="RefSeq" id="WP_116098946.1">
    <property type="nucleotide sequence ID" value="NZ_QNVU01000024.1"/>
</dbReference>
<name>A0A3D9B2N3_9FLAO</name>
<proteinExistence type="predicted"/>
<protein>
    <recommendedName>
        <fullName evidence="5">Cell wall anchor protein</fullName>
    </recommendedName>
</protein>
<comment type="caution">
    <text evidence="3">The sequence shown here is derived from an EMBL/GenBank/DDBJ whole genome shotgun (WGS) entry which is preliminary data.</text>
</comment>
<sequence length="113" mass="12778">MKQIFIDNAGILLSALATGFGGWFFGRKKAKAEAEASQIENAEKLLNYYKNLVDDLGSRLDKAIDNLQKSEIEKQEAIKKFTEATETIHELERKVENLTEELKKYKQLNGKAG</sequence>
<accession>A0A3D9B2N3</accession>
<evidence type="ECO:0000256" key="1">
    <source>
        <dbReference type="SAM" id="Coils"/>
    </source>
</evidence>
<feature type="coiled-coil region" evidence="1">
    <location>
        <begin position="53"/>
        <end position="111"/>
    </location>
</feature>
<keyword evidence="2" id="KW-0812">Transmembrane</keyword>
<evidence type="ECO:0000313" key="3">
    <source>
        <dbReference type="EMBL" id="REC47881.1"/>
    </source>
</evidence>
<reference evidence="3 4" key="1">
    <citation type="journal article" date="2004" name="Emerg. Infect. Dis.">
        <title>Amoebae-resisting bacteria isolated from human nasal swabs by amoebal coculture.</title>
        <authorList>
            <person name="Greub G."/>
            <person name="La Scola B."/>
            <person name="Raoult D."/>
        </authorList>
    </citation>
    <scope>NUCLEOTIDE SEQUENCE [LARGE SCALE GENOMIC DNA]</scope>
    <source>
        <strain evidence="3 4">CCUG 51329</strain>
    </source>
</reference>
<keyword evidence="2" id="KW-0472">Membrane</keyword>
<evidence type="ECO:0000313" key="4">
    <source>
        <dbReference type="Proteomes" id="UP000256924"/>
    </source>
</evidence>